<dbReference type="RefSeq" id="WP_114592924.1">
    <property type="nucleotide sequence ID" value="NZ_CP031165.1"/>
</dbReference>
<dbReference type="InterPro" id="IPR021441">
    <property type="entry name" value="DUF3090"/>
</dbReference>
<keyword evidence="2" id="KW-1185">Reference proteome</keyword>
<gene>
    <name evidence="1" type="ORF">DVS28_a3929</name>
</gene>
<dbReference type="EMBL" id="CP031165">
    <property type="protein sequence ID" value="AXV08601.1"/>
    <property type="molecule type" value="Genomic_DNA"/>
</dbReference>
<dbReference type="OrthoDB" id="156387at2"/>
<dbReference type="Pfam" id="PF11290">
    <property type="entry name" value="DUF3090"/>
    <property type="match status" value="1"/>
</dbReference>
<sequence length="172" mass="18870">MSRSVVHDPTDWITASSIGPPGDRTFYVQSRRDGEYVALVAEKSQIRSLAELGQELLERVDITVTPDDVTGDQELHGPIQPLWRAGQMSLGLDPDDEMFVLEIVELVVEGDEEPATARFVMDLERMVGLVAFAAFAVEHGGRERCQVCEGLRDPLMGCMGCPLTNGSGPKRI</sequence>
<accession>A0A346Y2A4</accession>
<name>A0A346Y2A4_9ACTN</name>
<evidence type="ECO:0008006" key="3">
    <source>
        <dbReference type="Google" id="ProtNLM"/>
    </source>
</evidence>
<evidence type="ECO:0000313" key="2">
    <source>
        <dbReference type="Proteomes" id="UP000264006"/>
    </source>
</evidence>
<organism evidence="1 2">
    <name type="scientific">Euzebya pacifica</name>
    <dbReference type="NCBI Taxonomy" id="1608957"/>
    <lineage>
        <taxon>Bacteria</taxon>
        <taxon>Bacillati</taxon>
        <taxon>Actinomycetota</taxon>
        <taxon>Nitriliruptoria</taxon>
        <taxon>Euzebyales</taxon>
    </lineage>
</organism>
<protein>
    <recommendedName>
        <fullName evidence="3">DUF3090 family protein</fullName>
    </recommendedName>
</protein>
<reference evidence="1 2" key="1">
    <citation type="submission" date="2018-09" db="EMBL/GenBank/DDBJ databases">
        <title>Complete genome sequence of Euzebya sp. DY32-46 isolated from seawater of Pacific Ocean.</title>
        <authorList>
            <person name="Xu L."/>
            <person name="Wu Y.-H."/>
            <person name="Xu X.-W."/>
        </authorList>
    </citation>
    <scope>NUCLEOTIDE SEQUENCE [LARGE SCALE GENOMIC DNA]</scope>
    <source>
        <strain evidence="1 2">DY32-46</strain>
    </source>
</reference>
<dbReference type="Proteomes" id="UP000264006">
    <property type="component" value="Chromosome"/>
</dbReference>
<dbReference type="KEGG" id="euz:DVS28_a3929"/>
<proteinExistence type="predicted"/>
<evidence type="ECO:0000313" key="1">
    <source>
        <dbReference type="EMBL" id="AXV08601.1"/>
    </source>
</evidence>
<dbReference type="AlphaFoldDB" id="A0A346Y2A4"/>